<evidence type="ECO:0000313" key="2">
    <source>
        <dbReference type="Proteomes" id="UP000252733"/>
    </source>
</evidence>
<name>A0A2T0XR24_9BACT</name>
<gene>
    <name evidence="1" type="ORF">DFO77_12727</name>
</gene>
<reference evidence="1 2" key="1">
    <citation type="submission" date="2018-07" db="EMBL/GenBank/DDBJ databases">
        <title>Freshwater and sediment microbial communities from various areas in North America, analyzing microbe dynamics in response to fracking.</title>
        <authorList>
            <person name="Lamendella R."/>
        </authorList>
    </citation>
    <scope>NUCLEOTIDE SEQUENCE [LARGE SCALE GENOMIC DNA]</scope>
    <source>
        <strain evidence="1 2">160A</strain>
    </source>
</reference>
<protein>
    <submittedName>
        <fullName evidence="1">Uncharacterized protein DUF2797</fullName>
    </submittedName>
</protein>
<organism evidence="1 2">
    <name type="scientific">Marinilabilia salmonicolor</name>
    <dbReference type="NCBI Taxonomy" id="989"/>
    <lineage>
        <taxon>Bacteria</taxon>
        <taxon>Pseudomonadati</taxon>
        <taxon>Bacteroidota</taxon>
        <taxon>Bacteroidia</taxon>
        <taxon>Marinilabiliales</taxon>
        <taxon>Marinilabiliaceae</taxon>
        <taxon>Marinilabilia</taxon>
    </lineage>
</organism>
<dbReference type="AlphaFoldDB" id="A0A2T0XR24"/>
<evidence type="ECO:0000313" key="1">
    <source>
        <dbReference type="EMBL" id="RCW29534.1"/>
    </source>
</evidence>
<sequence>MQYQGNLIKMSSKLDGDNVSYSLRLDEDEVDMTQMLGKSLTLTYQNKINCIKCGKETKKSFGQGFCYPCFTTAPEASECVLRPDRCKAHLGISRDMAWSEDHCLKPHIVYLAVSGGLKVGITRLSQVPTRWIDQGAERAIRLCQVPNRHIAGVVEKFLMKLFGDKTNWKKMVTNEDLPGIDLPAEKEKALDSLPPELRQYALFDDQEVFDFSYPVNQWPVNPSQHNFDKEMVIQGKLQGIRGQYLFFEGEKVLNVRRFSGYKIQLSVD</sequence>
<dbReference type="Proteomes" id="UP000252733">
    <property type="component" value="Unassembled WGS sequence"/>
</dbReference>
<keyword evidence="2" id="KW-1185">Reference proteome</keyword>
<proteinExistence type="predicted"/>
<dbReference type="EMBL" id="QPIZ01000027">
    <property type="protein sequence ID" value="RCW29534.1"/>
    <property type="molecule type" value="Genomic_DNA"/>
</dbReference>
<dbReference type="InterPro" id="IPR021246">
    <property type="entry name" value="DUF2797"/>
</dbReference>
<comment type="caution">
    <text evidence="1">The sequence shown here is derived from an EMBL/GenBank/DDBJ whole genome shotgun (WGS) entry which is preliminary data.</text>
</comment>
<dbReference type="OrthoDB" id="9775734at2"/>
<accession>A0A2T0XR24</accession>
<dbReference type="Pfam" id="PF10977">
    <property type="entry name" value="DUF2797"/>
    <property type="match status" value="1"/>
</dbReference>
<dbReference type="STRING" id="1168289.GCA_000259075_00340"/>